<sequence>MANGTRIETALAETLPLLPEERSWSFRDMLAVKSGLSIATWGFLFGGATGQLVGFIDGVIALFFGTAVGLGILFFALLLPVYRKGCESFVFLRSAFGPLGASLLAVPLVLGMVPFSAAILSTMAGAATEEVLIGLSLFSADSGLPLSAIMSFAVLGVSFLLAARGSDTLRLFNLATVPLLVLLSGGLLVAVFIEAGWECIFAAEPPETRWDRPTRLMLAVELNIVAAISWFGLAGNLMRYGESARAATWGTWIGLVPVSLLPSIAGLASSLALGSADPVQWMTPLVGPVLGLAMLLILIIANVSSAVGLLQGNVTTIIQNFGAPIRRLGFAGMTSILCVIASLIIWFATDALYAKFYSITASFGAIFAACVGVLLADRLVLRRSDANLAALHNTSGGPYAFWSGINPAALIALAAGFATYIALLEPVSQTPDALFRYTSASLPAIAGAFVVHLALTRLVTIPARRGGYDGVRGARFDVSDAEPAE</sequence>
<feature type="transmembrane region" description="Helical" evidence="6">
    <location>
        <begin position="249"/>
        <end position="273"/>
    </location>
</feature>
<evidence type="ECO:0000256" key="2">
    <source>
        <dbReference type="ARBA" id="ARBA00008974"/>
    </source>
</evidence>
<dbReference type="PANTHER" id="PTHR30569">
    <property type="entry name" value="CYTOSINE TRANSPORTER CODB"/>
    <property type="match status" value="1"/>
</dbReference>
<dbReference type="GO" id="GO:0015209">
    <property type="term" value="F:cytosine transmembrane transporter activity"/>
    <property type="evidence" value="ECO:0007669"/>
    <property type="project" value="InterPro"/>
</dbReference>
<dbReference type="Gene3D" id="1.10.4160.10">
    <property type="entry name" value="Hydantoin permease"/>
    <property type="match status" value="1"/>
</dbReference>
<feature type="transmembrane region" description="Helical" evidence="6">
    <location>
        <begin position="217"/>
        <end position="237"/>
    </location>
</feature>
<feature type="transmembrane region" description="Helical" evidence="6">
    <location>
        <begin position="59"/>
        <end position="82"/>
    </location>
</feature>
<dbReference type="AlphaFoldDB" id="A0A074MMW5"/>
<feature type="transmembrane region" description="Helical" evidence="6">
    <location>
        <begin position="354"/>
        <end position="376"/>
    </location>
</feature>
<comment type="similarity">
    <text evidence="2">Belongs to the purine-cytosine permease (2.A.39) family.</text>
</comment>
<evidence type="ECO:0000313" key="7">
    <source>
        <dbReference type="EMBL" id="KEO93163.1"/>
    </source>
</evidence>
<dbReference type="InterPro" id="IPR030191">
    <property type="entry name" value="CodB"/>
</dbReference>
<evidence type="ECO:0000313" key="8">
    <source>
        <dbReference type="Proteomes" id="UP000027866"/>
    </source>
</evidence>
<evidence type="ECO:0000256" key="6">
    <source>
        <dbReference type="SAM" id="Phobius"/>
    </source>
</evidence>
<dbReference type="RefSeq" id="WP_034903016.1">
    <property type="nucleotide sequence ID" value="NZ_CP017057.1"/>
</dbReference>
<name>A0A074MMW5_9SPHN</name>
<dbReference type="InterPro" id="IPR001248">
    <property type="entry name" value="Pur-cyt_permease"/>
</dbReference>
<keyword evidence="4 6" id="KW-1133">Transmembrane helix</keyword>
<keyword evidence="8" id="KW-1185">Reference proteome</keyword>
<proteinExistence type="inferred from homology"/>
<keyword evidence="3 6" id="KW-0812">Transmembrane</keyword>
<dbReference type="Proteomes" id="UP000027866">
    <property type="component" value="Unassembled WGS sequence"/>
</dbReference>
<dbReference type="PATRIC" id="fig|39960.10.peg.2716"/>
<feature type="transmembrane region" description="Helical" evidence="6">
    <location>
        <begin position="397"/>
        <end position="422"/>
    </location>
</feature>
<dbReference type="OrthoDB" id="6083029at2"/>
<comment type="caution">
    <text evidence="7">The sequence shown here is derived from an EMBL/GenBank/DDBJ whole genome shotgun (WGS) entry which is preliminary data.</text>
</comment>
<gene>
    <name evidence="7" type="ORF">EH32_10545</name>
</gene>
<dbReference type="Pfam" id="PF02133">
    <property type="entry name" value="Transp_cyt_pur"/>
    <property type="match status" value="1"/>
</dbReference>
<evidence type="ECO:0000256" key="4">
    <source>
        <dbReference type="ARBA" id="ARBA00022989"/>
    </source>
</evidence>
<feature type="transmembrane region" description="Helical" evidence="6">
    <location>
        <begin position="175"/>
        <end position="197"/>
    </location>
</feature>
<organism evidence="7 8">
    <name type="scientific">Erythrobacter litoralis</name>
    <dbReference type="NCBI Taxonomy" id="39960"/>
    <lineage>
        <taxon>Bacteria</taxon>
        <taxon>Pseudomonadati</taxon>
        <taxon>Pseudomonadota</taxon>
        <taxon>Alphaproteobacteria</taxon>
        <taxon>Sphingomonadales</taxon>
        <taxon>Erythrobacteraceae</taxon>
        <taxon>Erythrobacter/Porphyrobacter group</taxon>
        <taxon>Erythrobacter</taxon>
    </lineage>
</organism>
<dbReference type="PANTHER" id="PTHR30569:SF0">
    <property type="entry name" value="CYTOSINE PERMEASE"/>
    <property type="match status" value="1"/>
</dbReference>
<accession>A0A074MMW5</accession>
<feature type="transmembrane region" description="Helical" evidence="6">
    <location>
        <begin position="144"/>
        <end position="163"/>
    </location>
</feature>
<evidence type="ECO:0000256" key="5">
    <source>
        <dbReference type="ARBA" id="ARBA00023136"/>
    </source>
</evidence>
<feature type="transmembrane region" description="Helical" evidence="6">
    <location>
        <begin position="434"/>
        <end position="455"/>
    </location>
</feature>
<dbReference type="KEGG" id="elq:Ga0102493_11467"/>
<dbReference type="GO" id="GO:0005886">
    <property type="term" value="C:plasma membrane"/>
    <property type="evidence" value="ECO:0007669"/>
    <property type="project" value="TreeGrafter"/>
</dbReference>
<reference evidence="7 8" key="1">
    <citation type="submission" date="2014-04" db="EMBL/GenBank/DDBJ databases">
        <title>A comprehensive comparison of genomes of Erythrobacter spp. Strains.</title>
        <authorList>
            <person name="Zheng Q."/>
        </authorList>
    </citation>
    <scope>NUCLEOTIDE SEQUENCE [LARGE SCALE GENOMIC DNA]</scope>
    <source>
        <strain evidence="7 8">DSM 8509</strain>
    </source>
</reference>
<comment type="subcellular location">
    <subcellularLocation>
        <location evidence="1">Membrane</location>
        <topology evidence="1">Multi-pass membrane protein</topology>
    </subcellularLocation>
</comment>
<keyword evidence="5 6" id="KW-0472">Membrane</keyword>
<evidence type="ECO:0000256" key="3">
    <source>
        <dbReference type="ARBA" id="ARBA00022692"/>
    </source>
</evidence>
<feature type="transmembrane region" description="Helical" evidence="6">
    <location>
        <begin position="30"/>
        <end position="53"/>
    </location>
</feature>
<dbReference type="EMBL" id="JMIX01000006">
    <property type="protein sequence ID" value="KEO93163.1"/>
    <property type="molecule type" value="Genomic_DNA"/>
</dbReference>
<evidence type="ECO:0000256" key="1">
    <source>
        <dbReference type="ARBA" id="ARBA00004141"/>
    </source>
</evidence>
<protein>
    <submittedName>
        <fullName evidence="7">Uncharacterized protein</fullName>
    </submittedName>
</protein>
<feature type="transmembrane region" description="Helical" evidence="6">
    <location>
        <begin position="328"/>
        <end position="348"/>
    </location>
</feature>
<feature type="transmembrane region" description="Helical" evidence="6">
    <location>
        <begin position="285"/>
        <end position="307"/>
    </location>
</feature>